<dbReference type="Gene3D" id="3.40.190.290">
    <property type="match status" value="1"/>
</dbReference>
<evidence type="ECO:0000313" key="6">
    <source>
        <dbReference type="EMBL" id="KIQ32799.1"/>
    </source>
</evidence>
<dbReference type="GO" id="GO:0043565">
    <property type="term" value="F:sequence-specific DNA binding"/>
    <property type="evidence" value="ECO:0007669"/>
    <property type="project" value="TreeGrafter"/>
</dbReference>
<dbReference type="InterPro" id="IPR000847">
    <property type="entry name" value="LysR_HTH_N"/>
</dbReference>
<dbReference type="GO" id="GO:0010628">
    <property type="term" value="P:positive regulation of gene expression"/>
    <property type="evidence" value="ECO:0007669"/>
    <property type="project" value="TreeGrafter"/>
</dbReference>
<dbReference type="Pfam" id="PF03466">
    <property type="entry name" value="LysR_substrate"/>
    <property type="match status" value="1"/>
</dbReference>
<dbReference type="GO" id="GO:0003700">
    <property type="term" value="F:DNA-binding transcription factor activity"/>
    <property type="evidence" value="ECO:0007669"/>
    <property type="project" value="InterPro"/>
</dbReference>
<dbReference type="InterPro" id="IPR036388">
    <property type="entry name" value="WH-like_DNA-bd_sf"/>
</dbReference>
<reference evidence="6 7" key="1">
    <citation type="submission" date="2014-12" db="EMBL/GenBank/DDBJ databases">
        <title>16Stimator: statistical estimation of ribosomal gene copy numbers from draft genome assemblies.</title>
        <authorList>
            <person name="Perisin M.A."/>
            <person name="Vetter M."/>
            <person name="Gilbert J.A."/>
            <person name="Bergelson J."/>
        </authorList>
    </citation>
    <scope>NUCLEOTIDE SEQUENCE [LARGE SCALE GENOMIC DNA]</scope>
    <source>
        <strain evidence="6 7">MEDvA23</strain>
    </source>
</reference>
<feature type="domain" description="HTH lysR-type" evidence="5">
    <location>
        <begin position="1"/>
        <end position="58"/>
    </location>
</feature>
<evidence type="ECO:0000256" key="3">
    <source>
        <dbReference type="ARBA" id="ARBA00023125"/>
    </source>
</evidence>
<dbReference type="EMBL" id="JXQQ01000025">
    <property type="protein sequence ID" value="KIQ32799.1"/>
    <property type="molecule type" value="Genomic_DNA"/>
</dbReference>
<evidence type="ECO:0000313" key="7">
    <source>
        <dbReference type="Proteomes" id="UP000032067"/>
    </source>
</evidence>
<dbReference type="PROSITE" id="PS50931">
    <property type="entry name" value="HTH_LYSR"/>
    <property type="match status" value="1"/>
</dbReference>
<dbReference type="Gene3D" id="1.10.10.10">
    <property type="entry name" value="Winged helix-like DNA-binding domain superfamily/Winged helix DNA-binding domain"/>
    <property type="match status" value="1"/>
</dbReference>
<dbReference type="InterPro" id="IPR036390">
    <property type="entry name" value="WH_DNA-bd_sf"/>
</dbReference>
<dbReference type="Proteomes" id="UP000032067">
    <property type="component" value="Unassembled WGS sequence"/>
</dbReference>
<dbReference type="AlphaFoldDB" id="A0A0D0MP84"/>
<name>A0A0D0MP84_VARPD</name>
<dbReference type="InterPro" id="IPR005119">
    <property type="entry name" value="LysR_subst-bd"/>
</dbReference>
<accession>A0A0D0MP84</accession>
<dbReference type="PANTHER" id="PTHR30427">
    <property type="entry name" value="TRANSCRIPTIONAL ACTIVATOR PROTEIN LYSR"/>
    <property type="match status" value="1"/>
</dbReference>
<proteinExistence type="inferred from homology"/>
<comment type="similarity">
    <text evidence="1">Belongs to the LysR transcriptional regulatory family.</text>
</comment>
<protein>
    <submittedName>
        <fullName evidence="6">LysR family transcriptional regulator</fullName>
    </submittedName>
</protein>
<dbReference type="RefSeq" id="WP_042578884.1">
    <property type="nucleotide sequence ID" value="NZ_JXQQ01000025.1"/>
</dbReference>
<evidence type="ECO:0000256" key="4">
    <source>
        <dbReference type="ARBA" id="ARBA00023163"/>
    </source>
</evidence>
<gene>
    <name evidence="6" type="ORF">RT97_11360</name>
</gene>
<keyword evidence="4" id="KW-0804">Transcription</keyword>
<sequence length="306" mass="33766">MRFAEIETFRALMRGSSTRKAAALLHVTQPAISQSLKRLEAQAGMLLFQRAGGRLVPTPEARALWIEVERVFIGMDAIEHRVRSLRDFGVTQLELSCFPAYGLGFMPRALARLKAHRGASPWPQVSLQVLSSKDVRDRVAMGISDFGLMADELSLEGIDHSTFSRLPGVVVMPEGHALARFKTVEPEQLAEAPFLALNPEDPSHQRLEAALAPYGVAPRVLVQTPYAASVCEMALRGLGVGLVNPITALDYVERGLVVRRLSIDVHFTCILALPAGKVLSATARDFLSLMRLQLAEDEKRMQRHLR</sequence>
<dbReference type="PANTHER" id="PTHR30427:SF1">
    <property type="entry name" value="TRANSCRIPTIONAL ACTIVATOR PROTEIN LYSR"/>
    <property type="match status" value="1"/>
</dbReference>
<dbReference type="SUPFAM" id="SSF46785">
    <property type="entry name" value="Winged helix' DNA-binding domain"/>
    <property type="match status" value="1"/>
</dbReference>
<dbReference type="SUPFAM" id="SSF53850">
    <property type="entry name" value="Periplasmic binding protein-like II"/>
    <property type="match status" value="1"/>
</dbReference>
<dbReference type="PRINTS" id="PR00039">
    <property type="entry name" value="HTHLYSR"/>
</dbReference>
<keyword evidence="2" id="KW-0805">Transcription regulation</keyword>
<evidence type="ECO:0000256" key="2">
    <source>
        <dbReference type="ARBA" id="ARBA00023015"/>
    </source>
</evidence>
<keyword evidence="3" id="KW-0238">DNA-binding</keyword>
<dbReference type="OrthoDB" id="110033at2"/>
<comment type="caution">
    <text evidence="6">The sequence shown here is derived from an EMBL/GenBank/DDBJ whole genome shotgun (WGS) entry which is preliminary data.</text>
</comment>
<dbReference type="Pfam" id="PF00126">
    <property type="entry name" value="HTH_1"/>
    <property type="match status" value="1"/>
</dbReference>
<evidence type="ECO:0000259" key="5">
    <source>
        <dbReference type="PROSITE" id="PS50931"/>
    </source>
</evidence>
<organism evidence="6 7">
    <name type="scientific">Variovorax paradoxus</name>
    <dbReference type="NCBI Taxonomy" id="34073"/>
    <lineage>
        <taxon>Bacteria</taxon>
        <taxon>Pseudomonadati</taxon>
        <taxon>Pseudomonadota</taxon>
        <taxon>Betaproteobacteria</taxon>
        <taxon>Burkholderiales</taxon>
        <taxon>Comamonadaceae</taxon>
        <taxon>Variovorax</taxon>
    </lineage>
</organism>
<evidence type="ECO:0000256" key="1">
    <source>
        <dbReference type="ARBA" id="ARBA00009437"/>
    </source>
</evidence>